<dbReference type="Proteomes" id="UP000662873">
    <property type="component" value="Chromosome"/>
</dbReference>
<accession>A0A809R924</accession>
<gene>
    <name evidence="2" type="ORF">NPRO_16580</name>
</gene>
<evidence type="ECO:0000313" key="2">
    <source>
        <dbReference type="EMBL" id="BBO24063.1"/>
    </source>
</evidence>
<sequence>MSPSMMSYAIRMKSLVSGLVFLSAIAPAQRFDPNQWVVVGESAYGLVSPSVVVADSLVSYCGWVGSGKKVIVLRAPGASFPSEMEAAAQKSGKLPEPFRFELSVWDRKSRSKQSTLNLGSWHSASGEVHNLGDSGFALAEVMLYRADGVGGVSKVLLFEVSESSGTARLLWDSPESKAGTGPRIRVVTKGPQALIALSRLSQPTTDLSSLSATENSAHVYDPRSGLGPAIPLPSGMADAAWSVAPNKLVVWTTEFSQGKASQAWYELDATTGKVSPLPGPRGNVFYERERLDGPLRVALGGNAAGLPNTAMLVPQVAPGEEGQGQAPAPPRNPKVPAQYGSAALIEFDASFAALSPTGEEVLVVSRGVALIRPITPAPVDEFIEKLEQQLRNEVLMKAKMAGMAMIMFATDNDERFPSKTDNVEDLLSPYVKNREVLKGFVYTFGGGNMASIQNPADTEMGYVVGPGGRAVVFADGHAKWVSDK</sequence>
<feature type="chain" id="PRO_5035175229" evidence="1">
    <location>
        <begin position="29"/>
        <end position="484"/>
    </location>
</feature>
<organism evidence="2 3">
    <name type="scientific">Candidatus Nitrosymbiomonas proteolyticus</name>
    <dbReference type="NCBI Taxonomy" id="2608984"/>
    <lineage>
        <taxon>Bacteria</taxon>
        <taxon>Bacillati</taxon>
        <taxon>Armatimonadota</taxon>
        <taxon>Armatimonadota incertae sedis</taxon>
        <taxon>Candidatus Nitrosymbiomonas</taxon>
    </lineage>
</organism>
<feature type="signal peptide" evidence="1">
    <location>
        <begin position="1"/>
        <end position="28"/>
    </location>
</feature>
<evidence type="ECO:0000313" key="3">
    <source>
        <dbReference type="Proteomes" id="UP000662873"/>
    </source>
</evidence>
<reference evidence="2" key="1">
    <citation type="journal article" name="DNA Res.">
        <title>The physiological potential of anammox bacteria as revealed by their core genome structure.</title>
        <authorList>
            <person name="Okubo T."/>
            <person name="Toyoda A."/>
            <person name="Fukuhara K."/>
            <person name="Uchiyama I."/>
            <person name="Harigaya Y."/>
            <person name="Kuroiwa M."/>
            <person name="Suzuki T."/>
            <person name="Murakami Y."/>
            <person name="Suwa Y."/>
            <person name="Takami H."/>
        </authorList>
    </citation>
    <scope>NUCLEOTIDE SEQUENCE</scope>
    <source>
        <strain evidence="2">317325-2</strain>
    </source>
</reference>
<name>A0A809R924_9BACT</name>
<proteinExistence type="predicted"/>
<dbReference type="AlphaFoldDB" id="A0A809R924"/>
<keyword evidence="1" id="KW-0732">Signal</keyword>
<dbReference type="KEGG" id="npy:NPRO_16580"/>
<evidence type="ECO:0000256" key="1">
    <source>
        <dbReference type="SAM" id="SignalP"/>
    </source>
</evidence>
<protein>
    <submittedName>
        <fullName evidence="2">Uncharacterized protein</fullName>
    </submittedName>
</protein>
<dbReference type="EMBL" id="AP021858">
    <property type="protein sequence ID" value="BBO24063.1"/>
    <property type="molecule type" value="Genomic_DNA"/>
</dbReference>